<evidence type="ECO:0000313" key="2">
    <source>
        <dbReference type="EMBL" id="HEG92138.1"/>
    </source>
</evidence>
<dbReference type="InterPro" id="IPR010144">
    <property type="entry name" value="CRISPR-assoc_prot_Csd1-typ"/>
</dbReference>
<dbReference type="NCBIfam" id="TIGR01863">
    <property type="entry name" value="cas_Csd1"/>
    <property type="match status" value="1"/>
</dbReference>
<sequence length="616" mass="68092">MFKELVDLGQELESQSMLVPAGFYEYGQPIRWVVHVWPDRIYLEKTELDRPRPFDGRTSAIRAHPLTDEAGYALGAARQQKGIDKRADKKHRAFRALLQKLLASPQVSDPTLREAIGWVMHALETGLVRQDPRYHEVESKDWVSFVPGQGPYAGQHLFEHPEVKAFWLAELEERTSSPERGSNASGACAVCGATRRLVNRMPKAKLVSTAPLHSLNADAFVSFHAGAGIAEHAHLGICFVCADTAARAFTRLADSDRHRRVLLYDSNSRDALTNQIALFWLKAPARIRAGEDVLDIEQLLSSLGNVLAPEQPVNEAATPALPQLARLLELPWRPEEAGLNLDEYGFYLAILSPNVGRIAVRDWITVSLAQLRENLRRFLTATSIVSPWGERVSPQPIARLLQAAQAANPNLTRGLLRCAYLGEQPSPGLRDAAVLRFRIPSVLQDPREGWRVQALASALKLVSFYGKEEARTMDRLSAHYARGPYLCGRLLAILEEAQLRAANFNLNRTIVDRFYGAASTAPAATFGGLIRLATVAHLPDVGRDVRFLLEDVLSMLDEAGGFPRVLTLPEQAEFALGFYHQRADFRSRRGKRATGQATGGDAGNQETGSGEEEVEG</sequence>
<name>A0A831WZW4_9BACT</name>
<accession>A0A831WZW4</accession>
<dbReference type="AlphaFoldDB" id="A0A831WZW4"/>
<evidence type="ECO:0000256" key="1">
    <source>
        <dbReference type="SAM" id="MobiDB-lite"/>
    </source>
</evidence>
<comment type="caution">
    <text evidence="2">The sequence shown here is derived from an EMBL/GenBank/DDBJ whole genome shotgun (WGS) entry which is preliminary data.</text>
</comment>
<reference evidence="2" key="1">
    <citation type="journal article" date="2020" name="mSystems">
        <title>Genome- and Community-Level Interaction Insights into Carbon Utilization and Element Cycling Functions of Hydrothermarchaeota in Hydrothermal Sediment.</title>
        <authorList>
            <person name="Zhou Z."/>
            <person name="Liu Y."/>
            <person name="Xu W."/>
            <person name="Pan J."/>
            <person name="Luo Z.H."/>
            <person name="Li M."/>
        </authorList>
    </citation>
    <scope>NUCLEOTIDE SEQUENCE [LARGE SCALE GENOMIC DNA]</scope>
    <source>
        <strain evidence="2">SpSt-210</strain>
    </source>
</reference>
<organism evidence="2">
    <name type="scientific">Thermorudis peleae</name>
    <dbReference type="NCBI Taxonomy" id="1382356"/>
    <lineage>
        <taxon>Bacteria</taxon>
        <taxon>Pseudomonadati</taxon>
        <taxon>Thermomicrobiota</taxon>
        <taxon>Thermomicrobia</taxon>
        <taxon>Thermomicrobia incertae sedis</taxon>
        <taxon>Thermorudis</taxon>
    </lineage>
</organism>
<protein>
    <submittedName>
        <fullName evidence="2">Type I-C CRISPR-associated protein Cas8c/Csd1</fullName>
    </submittedName>
</protein>
<feature type="region of interest" description="Disordered" evidence="1">
    <location>
        <begin position="587"/>
        <end position="616"/>
    </location>
</feature>
<dbReference type="Pfam" id="PF09709">
    <property type="entry name" value="Cas_Csd1"/>
    <property type="match status" value="1"/>
</dbReference>
<gene>
    <name evidence="2" type="primary">cas8c</name>
    <name evidence="2" type="ORF">ENP34_11985</name>
</gene>
<proteinExistence type="predicted"/>
<dbReference type="EMBL" id="DSIY01000277">
    <property type="protein sequence ID" value="HEG92138.1"/>
    <property type="molecule type" value="Genomic_DNA"/>
</dbReference>